<dbReference type="OrthoDB" id="9801656at2"/>
<keyword evidence="2" id="KW-0808">Transferase</keyword>
<sequence>MVPIEFSEPVAAMPAAMVTRRLVLRPPKDSDLDTLVSLHADPAVNRFCAAATPHGRGAVQAQLQSWVDHWQIHGFGHWAIAEREQPDHLIGFGGLMHRSVAGHAGLYLYYRITPQAWGRGLACEMSQFAISEAFEKHHQTAVVAAVLPNNIPTRKTLEGLGLRPKGTLADGPGSAAALLYELSAERWAGLPRCEPEAVAFAA</sequence>
<dbReference type="Proteomes" id="UP000197446">
    <property type="component" value="Unassembled WGS sequence"/>
</dbReference>
<dbReference type="GO" id="GO:0016747">
    <property type="term" value="F:acyltransferase activity, transferring groups other than amino-acyl groups"/>
    <property type="evidence" value="ECO:0007669"/>
    <property type="project" value="InterPro"/>
</dbReference>
<dbReference type="EMBL" id="NISI01000020">
    <property type="protein sequence ID" value="OWQ98594.1"/>
    <property type="molecule type" value="Genomic_DNA"/>
</dbReference>
<dbReference type="Gene3D" id="3.40.630.30">
    <property type="match status" value="1"/>
</dbReference>
<dbReference type="InterPro" id="IPR016181">
    <property type="entry name" value="Acyl_CoA_acyltransferase"/>
</dbReference>
<comment type="caution">
    <text evidence="2">The sequence shown here is derived from an EMBL/GenBank/DDBJ whole genome shotgun (WGS) entry which is preliminary data.</text>
</comment>
<accession>A0A254N6M1</accession>
<dbReference type="AlphaFoldDB" id="A0A254N6M1"/>
<dbReference type="PANTHER" id="PTHR43792">
    <property type="entry name" value="GNAT FAMILY, PUTATIVE (AFU_ORTHOLOGUE AFUA_3G00765)-RELATED-RELATED"/>
    <property type="match status" value="1"/>
</dbReference>
<protein>
    <submittedName>
        <fullName evidence="2">GNAT family N-acetyltransferase</fullName>
    </submittedName>
</protein>
<proteinExistence type="predicted"/>
<evidence type="ECO:0000259" key="1">
    <source>
        <dbReference type="PROSITE" id="PS51186"/>
    </source>
</evidence>
<dbReference type="PANTHER" id="PTHR43792:SF1">
    <property type="entry name" value="N-ACETYLTRANSFERASE DOMAIN-CONTAINING PROTEIN"/>
    <property type="match status" value="1"/>
</dbReference>
<dbReference type="PROSITE" id="PS51186">
    <property type="entry name" value="GNAT"/>
    <property type="match status" value="1"/>
</dbReference>
<dbReference type="Pfam" id="PF13302">
    <property type="entry name" value="Acetyltransf_3"/>
    <property type="match status" value="1"/>
</dbReference>
<reference evidence="2 3" key="1">
    <citation type="journal article" date="2007" name="Int. J. Syst. Evol. Microbiol.">
        <title>Description of Pelomonas aquatica sp. nov. and Pelomonas puraquae sp. nov., isolated from industrial and haemodialysis water.</title>
        <authorList>
            <person name="Gomila M."/>
            <person name="Bowien B."/>
            <person name="Falsen E."/>
            <person name="Moore E.R."/>
            <person name="Lalucat J."/>
        </authorList>
    </citation>
    <scope>NUCLEOTIDE SEQUENCE [LARGE SCALE GENOMIC DNA]</scope>
    <source>
        <strain evidence="2 3">CCUG 52769</strain>
    </source>
</reference>
<dbReference type="RefSeq" id="WP_088486206.1">
    <property type="nucleotide sequence ID" value="NZ_NISI01000020.1"/>
</dbReference>
<dbReference type="InterPro" id="IPR051531">
    <property type="entry name" value="N-acetyltransferase"/>
</dbReference>
<keyword evidence="3" id="KW-1185">Reference proteome</keyword>
<dbReference type="SUPFAM" id="SSF55729">
    <property type="entry name" value="Acyl-CoA N-acyltransferases (Nat)"/>
    <property type="match status" value="1"/>
</dbReference>
<evidence type="ECO:0000313" key="2">
    <source>
        <dbReference type="EMBL" id="OWQ98594.1"/>
    </source>
</evidence>
<dbReference type="InterPro" id="IPR000182">
    <property type="entry name" value="GNAT_dom"/>
</dbReference>
<evidence type="ECO:0000313" key="3">
    <source>
        <dbReference type="Proteomes" id="UP000197446"/>
    </source>
</evidence>
<feature type="domain" description="N-acetyltransferase" evidence="1">
    <location>
        <begin position="22"/>
        <end position="185"/>
    </location>
</feature>
<gene>
    <name evidence="2" type="ORF">CDO81_26130</name>
</gene>
<name>A0A254N6M1_9BURK</name>
<organism evidence="2 3">
    <name type="scientific">Roseateles puraquae</name>
    <dbReference type="NCBI Taxonomy" id="431059"/>
    <lineage>
        <taxon>Bacteria</taxon>
        <taxon>Pseudomonadati</taxon>
        <taxon>Pseudomonadota</taxon>
        <taxon>Betaproteobacteria</taxon>
        <taxon>Burkholderiales</taxon>
        <taxon>Sphaerotilaceae</taxon>
        <taxon>Roseateles</taxon>
    </lineage>
</organism>